<dbReference type="Proteomes" id="UP001321492">
    <property type="component" value="Unassembled WGS sequence"/>
</dbReference>
<keyword evidence="2" id="KW-0808">Transferase</keyword>
<sequence>MSEIAGPDHLAEIAASRCPGRRQLRVSQFDDWHRDLDDALRILPATPDCPPDLLRLLAAKRGVEAKRTALVLDGGIPVAVLPLCRTGWASWRPVTHYVVPGQVLPAEPGRLIEAVEALNLTVSLAFWRSPEPLPAGPRIRGLLSSPTRGMSFAEDFVAFWKTSHLWTALRGARNRCKDLPLAINAPGAARWVIVNWAEKWGVPAGEREDRLAAADYLEGSGKHFTLTLSDRGRMVAGITCVVHEGEAVAHCSFRYPEYKYHQVGNHILRLLFEWARDAGLNGIDIGSGFAYKARFAPLRGVKHEFTVTASLPKYHLQRAVSAARAGARRWLAGAPPKAPGNADDTMD</sequence>
<organism evidence="2 3">
    <name type="scientific">Chelatococcus albus</name>
    <dbReference type="NCBI Taxonomy" id="3047466"/>
    <lineage>
        <taxon>Bacteria</taxon>
        <taxon>Pseudomonadati</taxon>
        <taxon>Pseudomonadota</taxon>
        <taxon>Alphaproteobacteria</taxon>
        <taxon>Hyphomicrobiales</taxon>
        <taxon>Chelatococcaceae</taxon>
        <taxon>Chelatococcus</taxon>
    </lineage>
</organism>
<dbReference type="EC" id="2.3.1.-" evidence="2"/>
<dbReference type="RefSeq" id="WP_283739061.1">
    <property type="nucleotide sequence ID" value="NZ_JASJEV010000001.1"/>
</dbReference>
<dbReference type="InterPro" id="IPR016181">
    <property type="entry name" value="Acyl_CoA_acyltransferase"/>
</dbReference>
<gene>
    <name evidence="2" type="ORF">QNA08_02385</name>
</gene>
<name>A0ABT7ACI9_9HYPH</name>
<dbReference type="GO" id="GO:0016746">
    <property type="term" value="F:acyltransferase activity"/>
    <property type="evidence" value="ECO:0007669"/>
    <property type="project" value="UniProtKB-KW"/>
</dbReference>
<dbReference type="Pfam" id="PF13480">
    <property type="entry name" value="Acetyltransf_6"/>
    <property type="match status" value="1"/>
</dbReference>
<proteinExistence type="predicted"/>
<feature type="domain" description="BioF2-like acetyltransferase" evidence="1">
    <location>
        <begin position="219"/>
        <end position="288"/>
    </location>
</feature>
<evidence type="ECO:0000259" key="1">
    <source>
        <dbReference type="Pfam" id="PF13480"/>
    </source>
</evidence>
<keyword evidence="2" id="KW-0012">Acyltransferase</keyword>
<dbReference type="InterPro" id="IPR038740">
    <property type="entry name" value="BioF2-like_GNAT_dom"/>
</dbReference>
<reference evidence="2 3" key="1">
    <citation type="submission" date="2023-05" db="EMBL/GenBank/DDBJ databases">
        <title>Chelatococcus sp. nov., a moderately thermophilic bacterium isolated from hot spring microbial mat.</title>
        <authorList>
            <person name="Hu C.-J."/>
            <person name="Li W.-J."/>
        </authorList>
    </citation>
    <scope>NUCLEOTIDE SEQUENCE [LARGE SCALE GENOMIC DNA]</scope>
    <source>
        <strain evidence="2 3">SYSU G07232</strain>
    </source>
</reference>
<protein>
    <submittedName>
        <fullName evidence="2">GNAT family N-acetyltransferase</fullName>
        <ecNumber evidence="2">2.3.1.-</ecNumber>
    </submittedName>
</protein>
<dbReference type="EMBL" id="JASJEV010000001">
    <property type="protein sequence ID" value="MDJ1157085.1"/>
    <property type="molecule type" value="Genomic_DNA"/>
</dbReference>
<evidence type="ECO:0000313" key="2">
    <source>
        <dbReference type="EMBL" id="MDJ1157085.1"/>
    </source>
</evidence>
<evidence type="ECO:0000313" key="3">
    <source>
        <dbReference type="Proteomes" id="UP001321492"/>
    </source>
</evidence>
<dbReference type="SUPFAM" id="SSF55729">
    <property type="entry name" value="Acyl-CoA N-acyltransferases (Nat)"/>
    <property type="match status" value="1"/>
</dbReference>
<keyword evidence="3" id="KW-1185">Reference proteome</keyword>
<accession>A0ABT7ACI9</accession>
<comment type="caution">
    <text evidence="2">The sequence shown here is derived from an EMBL/GenBank/DDBJ whole genome shotgun (WGS) entry which is preliminary data.</text>
</comment>